<dbReference type="SUPFAM" id="SSF52540">
    <property type="entry name" value="P-loop containing nucleoside triphosphate hydrolases"/>
    <property type="match status" value="1"/>
</dbReference>
<dbReference type="GO" id="GO:0003677">
    <property type="term" value="F:DNA binding"/>
    <property type="evidence" value="ECO:0007669"/>
    <property type="project" value="InterPro"/>
</dbReference>
<keyword evidence="5" id="KW-0239">DNA-directed DNA polymerase</keyword>
<dbReference type="InterPro" id="IPR048466">
    <property type="entry name" value="DNA_pol3_delta-like_C"/>
</dbReference>
<evidence type="ECO:0000256" key="4">
    <source>
        <dbReference type="ARBA" id="ARBA00022705"/>
    </source>
</evidence>
<dbReference type="EMBL" id="MHKO01000047">
    <property type="protein sequence ID" value="OGY91423.1"/>
    <property type="molecule type" value="Genomic_DNA"/>
</dbReference>
<name>A0A1G2BQK9_9BACT</name>
<evidence type="ECO:0000256" key="7">
    <source>
        <dbReference type="ARBA" id="ARBA00049244"/>
    </source>
</evidence>
<dbReference type="Gene3D" id="1.10.8.60">
    <property type="match status" value="1"/>
</dbReference>
<evidence type="ECO:0000259" key="8">
    <source>
        <dbReference type="Pfam" id="PF21694"/>
    </source>
</evidence>
<comment type="catalytic activity">
    <reaction evidence="7">
        <text>DNA(n) + a 2'-deoxyribonucleoside 5'-triphosphate = DNA(n+1) + diphosphate</text>
        <dbReference type="Rhea" id="RHEA:22508"/>
        <dbReference type="Rhea" id="RHEA-COMP:17339"/>
        <dbReference type="Rhea" id="RHEA-COMP:17340"/>
        <dbReference type="ChEBI" id="CHEBI:33019"/>
        <dbReference type="ChEBI" id="CHEBI:61560"/>
        <dbReference type="ChEBI" id="CHEBI:173112"/>
        <dbReference type="EC" id="2.7.7.7"/>
    </reaction>
</comment>
<keyword evidence="4" id="KW-0235">DNA replication</keyword>
<dbReference type="Gene3D" id="1.20.272.10">
    <property type="match status" value="1"/>
</dbReference>
<dbReference type="EC" id="2.7.7.7" evidence="1"/>
<proteinExistence type="inferred from homology"/>
<dbReference type="Gene3D" id="3.40.50.300">
    <property type="entry name" value="P-loop containing nucleotide triphosphate hydrolases"/>
    <property type="match status" value="1"/>
</dbReference>
<dbReference type="Proteomes" id="UP000178109">
    <property type="component" value="Unassembled WGS sequence"/>
</dbReference>
<keyword evidence="2" id="KW-0808">Transferase</keyword>
<dbReference type="InterPro" id="IPR005790">
    <property type="entry name" value="DNA_polIII_delta"/>
</dbReference>
<dbReference type="PANTHER" id="PTHR34388">
    <property type="entry name" value="DNA POLYMERASE III SUBUNIT DELTA"/>
    <property type="match status" value="1"/>
</dbReference>
<dbReference type="SUPFAM" id="SSF48019">
    <property type="entry name" value="post-AAA+ oligomerization domain-like"/>
    <property type="match status" value="1"/>
</dbReference>
<dbReference type="InterPro" id="IPR027417">
    <property type="entry name" value="P-loop_NTPase"/>
</dbReference>
<evidence type="ECO:0000256" key="6">
    <source>
        <dbReference type="ARBA" id="ARBA00034754"/>
    </source>
</evidence>
<evidence type="ECO:0000313" key="9">
    <source>
        <dbReference type="EMBL" id="OGY91423.1"/>
    </source>
</evidence>
<evidence type="ECO:0000256" key="1">
    <source>
        <dbReference type="ARBA" id="ARBA00012417"/>
    </source>
</evidence>
<evidence type="ECO:0000256" key="3">
    <source>
        <dbReference type="ARBA" id="ARBA00022695"/>
    </source>
</evidence>
<accession>A0A1G2BQK9</accession>
<keyword evidence="3" id="KW-0548">Nucleotidyltransferase</keyword>
<reference evidence="9 10" key="1">
    <citation type="journal article" date="2016" name="Nat. Commun.">
        <title>Thousands of microbial genomes shed light on interconnected biogeochemical processes in an aquifer system.</title>
        <authorList>
            <person name="Anantharaman K."/>
            <person name="Brown C.T."/>
            <person name="Hug L.A."/>
            <person name="Sharon I."/>
            <person name="Castelle C.J."/>
            <person name="Probst A.J."/>
            <person name="Thomas B.C."/>
            <person name="Singh A."/>
            <person name="Wilkins M.J."/>
            <person name="Karaoz U."/>
            <person name="Brodie E.L."/>
            <person name="Williams K.H."/>
            <person name="Hubbard S.S."/>
            <person name="Banfield J.F."/>
        </authorList>
    </citation>
    <scope>NUCLEOTIDE SEQUENCE [LARGE SCALE GENOMIC DNA]</scope>
</reference>
<evidence type="ECO:0000256" key="2">
    <source>
        <dbReference type="ARBA" id="ARBA00022679"/>
    </source>
</evidence>
<protein>
    <recommendedName>
        <fullName evidence="1">DNA-directed DNA polymerase</fullName>
        <ecNumber evidence="1">2.7.7.7</ecNumber>
    </recommendedName>
</protein>
<feature type="domain" description="DNA polymerase III delta subunit-like C-terminal" evidence="8">
    <location>
        <begin position="190"/>
        <end position="303"/>
    </location>
</feature>
<evidence type="ECO:0000256" key="5">
    <source>
        <dbReference type="ARBA" id="ARBA00022932"/>
    </source>
</evidence>
<dbReference type="NCBIfam" id="TIGR01128">
    <property type="entry name" value="holA"/>
    <property type="match status" value="1"/>
</dbReference>
<dbReference type="GO" id="GO:0003887">
    <property type="term" value="F:DNA-directed DNA polymerase activity"/>
    <property type="evidence" value="ECO:0007669"/>
    <property type="project" value="UniProtKB-KW"/>
</dbReference>
<dbReference type="GO" id="GO:0009360">
    <property type="term" value="C:DNA polymerase III complex"/>
    <property type="evidence" value="ECO:0007669"/>
    <property type="project" value="TreeGrafter"/>
</dbReference>
<dbReference type="Pfam" id="PF21694">
    <property type="entry name" value="DNA_pol3_delta_C"/>
    <property type="match status" value="1"/>
</dbReference>
<dbReference type="PANTHER" id="PTHR34388:SF1">
    <property type="entry name" value="DNA POLYMERASE III SUBUNIT DELTA"/>
    <property type="match status" value="1"/>
</dbReference>
<evidence type="ECO:0000313" key="10">
    <source>
        <dbReference type="Proteomes" id="UP000178109"/>
    </source>
</evidence>
<comment type="similarity">
    <text evidence="6">Belongs to the DNA polymerase HolA subunit family.</text>
</comment>
<gene>
    <name evidence="9" type="ORF">A3H70_00150</name>
</gene>
<dbReference type="STRING" id="1798553.A3H70_00150"/>
<organism evidence="9 10">
    <name type="scientific">Candidatus Komeilibacteria bacterium RIFCSPLOWO2_02_FULL_48_11</name>
    <dbReference type="NCBI Taxonomy" id="1798553"/>
    <lineage>
        <taxon>Bacteria</taxon>
        <taxon>Candidatus Komeiliibacteriota</taxon>
    </lineage>
</organism>
<dbReference type="GO" id="GO:0006261">
    <property type="term" value="P:DNA-templated DNA replication"/>
    <property type="evidence" value="ECO:0007669"/>
    <property type="project" value="TreeGrafter"/>
</dbReference>
<comment type="caution">
    <text evidence="9">The sequence shown here is derived from an EMBL/GenBank/DDBJ whole genome shotgun (WGS) entry which is preliminary data.</text>
</comment>
<dbReference type="AlphaFoldDB" id="A0A1G2BQK9"/>
<dbReference type="InterPro" id="IPR008921">
    <property type="entry name" value="DNA_pol3_clamp-load_cplx_C"/>
</dbReference>
<sequence length="308" mass="33893">MLIFIHGEDLYSSQQYLESVIFDFKTKHTGSVHVFRATENSWEEMASVIAGSGLFSTKKLVVLKNILAEKEIREALDSFLKDSSLDADTTLVIYQSGTVDKRLGLVGRLIKEVENKEFALLSPLEVERFITKRAQELGKAIEHPAAQMLAGITGSDLWRASSEVDKLAHSVMNVITAADVRAGVAGNLNDNIWQFVDAVGLGNKKHALMLLEQQFLSGAEPLYLLSMVIRQVRLLLAMSGSQGSDAELASALSLHPFVVKKSRQQARNSSVIRLASIYQALVRLDAALKSGRGEPRLLFTVLLDSILK</sequence>